<evidence type="ECO:0000313" key="3">
    <source>
        <dbReference type="Proteomes" id="UP000032214"/>
    </source>
</evidence>
<comment type="caution">
    <text evidence="2">The sequence shown here is derived from an EMBL/GenBank/DDBJ whole genome shotgun (WGS) entry which is preliminary data.</text>
</comment>
<gene>
    <name evidence="2" type="ORF">J120_04535</name>
</gene>
<name>A0A0D2JDD2_9BACT</name>
<dbReference type="STRING" id="1306947.J120_04535"/>
<feature type="transmembrane region" description="Helical" evidence="1">
    <location>
        <begin position="12"/>
        <end position="30"/>
    </location>
</feature>
<reference evidence="2 3" key="1">
    <citation type="journal article" date="2013" name="Proc. Natl. Acad. Sci. U.S.A.">
        <title>Candidate phylum TM6 genome recovered from a hospital sink biofilm provides genomic insights into this uncultivated phylum.</title>
        <authorList>
            <person name="McLean J.S."/>
            <person name="Lombardo M.J."/>
            <person name="Badger J.H."/>
            <person name="Edlund A."/>
            <person name="Novotny M."/>
            <person name="Yee-Greenbaum J."/>
            <person name="Vyahhi N."/>
            <person name="Hall A.P."/>
            <person name="Yang Y."/>
            <person name="Dupont C.L."/>
            <person name="Ziegler M.G."/>
            <person name="Chitsaz H."/>
            <person name="Allen A.E."/>
            <person name="Yooseph S."/>
            <person name="Tesler G."/>
            <person name="Pevzner P.A."/>
            <person name="Friedman R.M."/>
            <person name="Nealson K.H."/>
            <person name="Venter J.C."/>
            <person name="Lasken R.S."/>
        </authorList>
    </citation>
    <scope>NUCLEOTIDE SEQUENCE [LARGE SCALE GENOMIC DNA]</scope>
    <source>
        <strain evidence="2 3">TM6SC1</strain>
    </source>
</reference>
<keyword evidence="1" id="KW-0812">Transmembrane</keyword>
<evidence type="ECO:0000256" key="1">
    <source>
        <dbReference type="SAM" id="Phobius"/>
    </source>
</evidence>
<protein>
    <submittedName>
        <fullName evidence="2">Uncharacterized protein</fullName>
    </submittedName>
</protein>
<organism evidence="2 3">
    <name type="scientific">candidate division TM6 bacterium JCVI TM6SC1</name>
    <dbReference type="NCBI Taxonomy" id="1306947"/>
    <lineage>
        <taxon>Bacteria</taxon>
        <taxon>Candidatus Babelota</taxon>
        <taxon>Vermiphilus</taxon>
    </lineage>
</organism>
<accession>A0A0D2JDD2</accession>
<evidence type="ECO:0000313" key="2">
    <source>
        <dbReference type="EMBL" id="KIX84976.1"/>
    </source>
</evidence>
<dbReference type="EMBL" id="ARQD01000004">
    <property type="protein sequence ID" value="KIX84976.1"/>
    <property type="molecule type" value="Genomic_DNA"/>
</dbReference>
<dbReference type="Proteomes" id="UP000032214">
    <property type="component" value="Unassembled WGS sequence"/>
</dbReference>
<sequence>MVIAGYIMNTRYYYLIVLMVVASTTCFASYKEYEETEESHKWEKPALILSTGVMGAAAVYALSKPLDSKIDEYLLKNTELLIKKFKSEGDLHFNINDPWLHDQQTVNESVLLARVPCVNKVTDAKNFKNGDISLGVAHAALLFDSINKNKSLIQRRMQAYTLHKTPHDTEMYHAFADTLQELESIIQVIKHCSVVFTVHHPYFQAQNLIADFKVKYASELEIICAQEKDQLAKLLHNKISQNVYDSDPYYSTLRDFQNKLDKTVRSLESSPWKYPHTIQELNNISHNFQIIFDTVKKINDQHFFGQIS</sequence>
<proteinExistence type="predicted"/>
<feature type="transmembrane region" description="Helical" evidence="1">
    <location>
        <begin position="45"/>
        <end position="63"/>
    </location>
</feature>
<keyword evidence="1" id="KW-1133">Transmembrane helix</keyword>
<keyword evidence="1" id="KW-0472">Membrane</keyword>
<keyword evidence="3" id="KW-1185">Reference proteome</keyword>
<dbReference type="AlphaFoldDB" id="A0A0D2JDD2"/>